<organism evidence="1 2">
    <name type="scientific">Actinocorallia aurantiaca</name>
    <dbReference type="NCBI Taxonomy" id="46204"/>
    <lineage>
        <taxon>Bacteria</taxon>
        <taxon>Bacillati</taxon>
        <taxon>Actinomycetota</taxon>
        <taxon>Actinomycetes</taxon>
        <taxon>Streptosporangiales</taxon>
        <taxon>Thermomonosporaceae</taxon>
        <taxon>Actinocorallia</taxon>
    </lineage>
</organism>
<comment type="caution">
    <text evidence="1">The sequence shown here is derived from an EMBL/GenBank/DDBJ whole genome shotgun (WGS) entry which is preliminary data.</text>
</comment>
<accession>A0ABN3UVW0</accession>
<name>A0ABN3UVW0_9ACTN</name>
<evidence type="ECO:0000313" key="2">
    <source>
        <dbReference type="Proteomes" id="UP001501842"/>
    </source>
</evidence>
<keyword evidence="2" id="KW-1185">Reference proteome</keyword>
<sequence length="109" mass="12589">MNPGCPECGRELAVLEVLLRRNLWGGGGPRPRPEQWWECTRCDWLGYRRRVDEELRPMRRLTGEEADCFFCGDEGNASGRAWEQDGELRAWMVCLACGTSNQIRVEKRS</sequence>
<evidence type="ECO:0000313" key="1">
    <source>
        <dbReference type="EMBL" id="GAA2738814.1"/>
    </source>
</evidence>
<protein>
    <submittedName>
        <fullName evidence="1">Uncharacterized protein</fullName>
    </submittedName>
</protein>
<gene>
    <name evidence="1" type="ORF">GCM10010439_74100</name>
</gene>
<dbReference type="EMBL" id="BAAATZ010000047">
    <property type="protein sequence ID" value="GAA2738814.1"/>
    <property type="molecule type" value="Genomic_DNA"/>
</dbReference>
<reference evidence="1 2" key="1">
    <citation type="journal article" date="2019" name="Int. J. Syst. Evol. Microbiol.">
        <title>The Global Catalogue of Microorganisms (GCM) 10K type strain sequencing project: providing services to taxonomists for standard genome sequencing and annotation.</title>
        <authorList>
            <consortium name="The Broad Institute Genomics Platform"/>
            <consortium name="The Broad Institute Genome Sequencing Center for Infectious Disease"/>
            <person name="Wu L."/>
            <person name="Ma J."/>
        </authorList>
    </citation>
    <scope>NUCLEOTIDE SEQUENCE [LARGE SCALE GENOMIC DNA]</scope>
    <source>
        <strain evidence="1 2">JCM 8201</strain>
    </source>
</reference>
<proteinExistence type="predicted"/>
<dbReference type="Proteomes" id="UP001501842">
    <property type="component" value="Unassembled WGS sequence"/>
</dbReference>